<dbReference type="GO" id="GO:0016491">
    <property type="term" value="F:oxidoreductase activity"/>
    <property type="evidence" value="ECO:0007669"/>
    <property type="project" value="UniProtKB-KW"/>
</dbReference>
<organism evidence="3 4">
    <name type="scientific">Dietzia aerolata</name>
    <dbReference type="NCBI Taxonomy" id="595984"/>
    <lineage>
        <taxon>Bacteria</taxon>
        <taxon>Bacillati</taxon>
        <taxon>Actinomycetota</taxon>
        <taxon>Actinomycetes</taxon>
        <taxon>Mycobacteriales</taxon>
        <taxon>Dietziaceae</taxon>
        <taxon>Dietzia</taxon>
    </lineage>
</organism>
<evidence type="ECO:0000313" key="3">
    <source>
        <dbReference type="EMBL" id="MFB9260598.1"/>
    </source>
</evidence>
<dbReference type="EC" id="1.-.-.-" evidence="3"/>
<keyword evidence="4" id="KW-1185">Reference proteome</keyword>
<evidence type="ECO:0000313" key="4">
    <source>
        <dbReference type="Proteomes" id="UP001589700"/>
    </source>
</evidence>
<sequence length="326" mass="36007">MTAVQIPASTLGPPGPSGPTGSSGPTASARAAARSALRSFVARRRPAERDLTQIDSLLDLSSGLWLWLAGANVVMQLANPAVGHGVVESRVESGRVDRHPIKRGRTTGLYLAVATLGNADDRQFMHDEVKRIHDEVFSTSDSPVRYSGNSQKLQLWVALCLIRFFVDQYELLYRPLNAAEREHVLRLGEPLATVLNVRADAWPATWDEYEKVFAEGMAEANFDEPVREMLDDLCAFGPLDGKLAGSGTVLHRTVGPVHHSYTRFGIPGPTREKMGWEVAPADLRRKRRIHAVARAADLVVPMPLRKLYTVALWDMRARRTLGIDVF</sequence>
<feature type="compositionally biased region" description="Low complexity" evidence="1">
    <location>
        <begin position="19"/>
        <end position="29"/>
    </location>
</feature>
<evidence type="ECO:0000259" key="2">
    <source>
        <dbReference type="Pfam" id="PF09995"/>
    </source>
</evidence>
<dbReference type="RefSeq" id="WP_182631581.1">
    <property type="nucleotide sequence ID" value="NZ_JAALDM010000066.1"/>
</dbReference>
<proteinExistence type="predicted"/>
<name>A0ABV5JU57_9ACTN</name>
<evidence type="ECO:0000256" key="1">
    <source>
        <dbReference type="SAM" id="MobiDB-lite"/>
    </source>
</evidence>
<dbReference type="InterPro" id="IPR018713">
    <property type="entry name" value="MPAB/Lcp_cat_dom"/>
</dbReference>
<dbReference type="Pfam" id="PF09995">
    <property type="entry name" value="MPAB_Lcp_cat"/>
    <property type="match status" value="1"/>
</dbReference>
<feature type="domain" description="ER-bound oxygenase mpaB/mpaB'/Rubber oxygenase catalytic" evidence="2">
    <location>
        <begin position="65"/>
        <end position="295"/>
    </location>
</feature>
<dbReference type="Proteomes" id="UP001589700">
    <property type="component" value="Unassembled WGS sequence"/>
</dbReference>
<dbReference type="PANTHER" id="PTHR36151:SF3">
    <property type="entry name" value="ER-BOUND OXYGENASE MPAB_MPAB'_RUBBER OXYGENASE CATALYTIC DOMAIN-CONTAINING PROTEIN"/>
    <property type="match status" value="1"/>
</dbReference>
<keyword evidence="3" id="KW-0560">Oxidoreductase</keyword>
<comment type="caution">
    <text evidence="3">The sequence shown here is derived from an EMBL/GenBank/DDBJ whole genome shotgun (WGS) entry which is preliminary data.</text>
</comment>
<reference evidence="3 4" key="1">
    <citation type="submission" date="2024-09" db="EMBL/GenBank/DDBJ databases">
        <authorList>
            <person name="Sun Q."/>
            <person name="Mori K."/>
        </authorList>
    </citation>
    <scope>NUCLEOTIDE SEQUENCE [LARGE SCALE GENOMIC DNA]</scope>
    <source>
        <strain evidence="3 4">CCM 7659</strain>
    </source>
</reference>
<feature type="region of interest" description="Disordered" evidence="1">
    <location>
        <begin position="1"/>
        <end position="29"/>
    </location>
</feature>
<protein>
    <submittedName>
        <fullName evidence="3">Oxygenase MpaB family protein</fullName>
        <ecNumber evidence="3">1.-.-.-</ecNumber>
    </submittedName>
</protein>
<dbReference type="EMBL" id="JBHMDY010000006">
    <property type="protein sequence ID" value="MFB9260598.1"/>
    <property type="molecule type" value="Genomic_DNA"/>
</dbReference>
<gene>
    <name evidence="3" type="ORF">ACFFVD_12360</name>
</gene>
<accession>A0ABV5JU57</accession>
<dbReference type="PANTHER" id="PTHR36151">
    <property type="entry name" value="BLR2777 PROTEIN"/>
    <property type="match status" value="1"/>
</dbReference>